<evidence type="ECO:0000313" key="2">
    <source>
        <dbReference type="EMBL" id="MDE8651040.1"/>
    </source>
</evidence>
<reference evidence="2 3" key="1">
    <citation type="submission" date="2023-03" db="EMBL/GenBank/DDBJ databases">
        <title>NovoSphingobium album sp. nov. isolated from polycyclic aromatic hydrocarbons- and heavy-metal polluted soil.</title>
        <authorList>
            <person name="Liu Z."/>
            <person name="Wang K."/>
        </authorList>
    </citation>
    <scope>NUCLEOTIDE SEQUENCE [LARGE SCALE GENOMIC DNA]</scope>
    <source>
        <strain evidence="2 3">H3SJ31-1</strain>
    </source>
</reference>
<keyword evidence="3" id="KW-1185">Reference proteome</keyword>
<feature type="domain" description="SnoaL-like" evidence="1">
    <location>
        <begin position="9"/>
        <end position="109"/>
    </location>
</feature>
<dbReference type="EMBL" id="JARESE010000012">
    <property type="protein sequence ID" value="MDE8651040.1"/>
    <property type="molecule type" value="Genomic_DNA"/>
</dbReference>
<accession>A0ABT5WLX6</accession>
<dbReference type="InterPro" id="IPR032710">
    <property type="entry name" value="NTF2-like_dom_sf"/>
</dbReference>
<name>A0ABT5WLX6_9SPHN</name>
<dbReference type="Gene3D" id="3.10.450.50">
    <property type="match status" value="1"/>
</dbReference>
<dbReference type="Pfam" id="PF12680">
    <property type="entry name" value="SnoaL_2"/>
    <property type="match status" value="1"/>
</dbReference>
<protein>
    <submittedName>
        <fullName evidence="2">Nuclear transport factor 2 family protein</fullName>
    </submittedName>
</protein>
<proteinExistence type="predicted"/>
<evidence type="ECO:0000313" key="3">
    <source>
        <dbReference type="Proteomes" id="UP001216253"/>
    </source>
</evidence>
<dbReference type="RefSeq" id="WP_275227133.1">
    <property type="nucleotide sequence ID" value="NZ_JARESE010000012.1"/>
</dbReference>
<dbReference type="SUPFAM" id="SSF54427">
    <property type="entry name" value="NTF2-like"/>
    <property type="match status" value="1"/>
</dbReference>
<organism evidence="2 3">
    <name type="scientific">Novosphingobium album</name>
    <name type="common">ex Liu et al. 2023</name>
    <dbReference type="NCBI Taxonomy" id="3031130"/>
    <lineage>
        <taxon>Bacteria</taxon>
        <taxon>Pseudomonadati</taxon>
        <taxon>Pseudomonadota</taxon>
        <taxon>Alphaproteobacteria</taxon>
        <taxon>Sphingomonadales</taxon>
        <taxon>Sphingomonadaceae</taxon>
        <taxon>Novosphingobium</taxon>
    </lineage>
</organism>
<dbReference type="Proteomes" id="UP001216253">
    <property type="component" value="Unassembled WGS sequence"/>
</dbReference>
<dbReference type="InterPro" id="IPR037401">
    <property type="entry name" value="SnoaL-like"/>
</dbReference>
<evidence type="ECO:0000259" key="1">
    <source>
        <dbReference type="Pfam" id="PF12680"/>
    </source>
</evidence>
<gene>
    <name evidence="2" type="ORF">PYV00_04810</name>
</gene>
<sequence>MESPTHDLIRRFFANLGAGTPDPDMFTDDMIAWTISTHADAPGQSYLGATRMLAALFAGTLRYDVKALIVEGDRAAAQVRGSGTLASGERYENDYAHLFDLRDGRIARIAEFFDPAPVNEKIMPLLLEAMAAK</sequence>
<comment type="caution">
    <text evidence="2">The sequence shown here is derived from an EMBL/GenBank/DDBJ whole genome shotgun (WGS) entry which is preliminary data.</text>
</comment>